<evidence type="ECO:0000256" key="11">
    <source>
        <dbReference type="ARBA" id="ARBA00023257"/>
    </source>
</evidence>
<proteinExistence type="inferred from homology"/>
<dbReference type="GO" id="GO:0045211">
    <property type="term" value="C:postsynaptic membrane"/>
    <property type="evidence" value="ECO:0007669"/>
    <property type="project" value="UniProtKB-SubCell"/>
</dbReference>
<dbReference type="PANTHER" id="PTHR18966">
    <property type="entry name" value="IONOTROPIC GLUTAMATE RECEPTOR"/>
    <property type="match status" value="1"/>
</dbReference>
<evidence type="ECO:0000256" key="13">
    <source>
        <dbReference type="ARBA" id="ARBA00023303"/>
    </source>
</evidence>
<comment type="subcellular location">
    <subcellularLocation>
        <location evidence="1">Membrane</location>
        <topology evidence="1">Multi-pass membrane protein</topology>
    </subcellularLocation>
    <subcellularLocation>
        <location evidence="14">Postsynaptic cell membrane</location>
    </subcellularLocation>
</comment>
<evidence type="ECO:0000256" key="14">
    <source>
        <dbReference type="ARBA" id="ARBA00034100"/>
    </source>
</evidence>
<evidence type="ECO:0000256" key="6">
    <source>
        <dbReference type="ARBA" id="ARBA00023018"/>
    </source>
</evidence>
<feature type="transmembrane region" description="Helical" evidence="16">
    <location>
        <begin position="731"/>
        <end position="751"/>
    </location>
</feature>
<dbReference type="Pfam" id="PF01094">
    <property type="entry name" value="ANF_receptor"/>
    <property type="match status" value="1"/>
</dbReference>
<evidence type="ECO:0000259" key="17">
    <source>
        <dbReference type="SMART" id="SM00079"/>
    </source>
</evidence>
<organism evidence="19 20">
    <name type="scientific">Rhipicephalus microplus</name>
    <name type="common">Cattle tick</name>
    <name type="synonym">Boophilus microplus</name>
    <dbReference type="NCBI Taxonomy" id="6941"/>
    <lineage>
        <taxon>Eukaryota</taxon>
        <taxon>Metazoa</taxon>
        <taxon>Ecdysozoa</taxon>
        <taxon>Arthropoda</taxon>
        <taxon>Chelicerata</taxon>
        <taxon>Arachnida</taxon>
        <taxon>Acari</taxon>
        <taxon>Parasitiformes</taxon>
        <taxon>Ixodida</taxon>
        <taxon>Ixodoidea</taxon>
        <taxon>Ixodidae</taxon>
        <taxon>Rhipicephalinae</taxon>
        <taxon>Rhipicephalus</taxon>
        <taxon>Boophilus</taxon>
    </lineage>
</organism>
<keyword evidence="8 16" id="KW-0472">Membrane</keyword>
<evidence type="ECO:0000256" key="12">
    <source>
        <dbReference type="ARBA" id="ARBA00023286"/>
    </source>
</evidence>
<feature type="compositionally biased region" description="Basic and acidic residues" evidence="15">
    <location>
        <begin position="95"/>
        <end position="111"/>
    </location>
</feature>
<evidence type="ECO:0000256" key="5">
    <source>
        <dbReference type="ARBA" id="ARBA00022989"/>
    </source>
</evidence>
<evidence type="ECO:0000259" key="18">
    <source>
        <dbReference type="SMART" id="SM00918"/>
    </source>
</evidence>
<dbReference type="Gene3D" id="3.40.190.10">
    <property type="entry name" value="Periplasmic binding protein-like II"/>
    <property type="match status" value="1"/>
</dbReference>
<evidence type="ECO:0000256" key="7">
    <source>
        <dbReference type="ARBA" id="ARBA00023065"/>
    </source>
</evidence>
<dbReference type="InterPro" id="IPR019594">
    <property type="entry name" value="Glu/Gly-bd"/>
</dbReference>
<evidence type="ECO:0000256" key="1">
    <source>
        <dbReference type="ARBA" id="ARBA00004141"/>
    </source>
</evidence>
<dbReference type="SUPFAM" id="SSF53850">
    <property type="entry name" value="Periplasmic binding protein-like II"/>
    <property type="match status" value="1"/>
</dbReference>
<keyword evidence="13" id="KW-0407">Ion channel</keyword>
<dbReference type="InterPro" id="IPR001320">
    <property type="entry name" value="Iontro_rcpt_C"/>
</dbReference>
<dbReference type="SMART" id="SM00079">
    <property type="entry name" value="PBPe"/>
    <property type="match status" value="1"/>
</dbReference>
<keyword evidence="12" id="KW-1071">Ligand-gated ion channel</keyword>
<keyword evidence="7" id="KW-0406">Ion transport</keyword>
<evidence type="ECO:0000313" key="19">
    <source>
        <dbReference type="EMBL" id="KAH8040800.1"/>
    </source>
</evidence>
<protein>
    <submittedName>
        <fullName evidence="19">Uncharacterized protein</fullName>
    </submittedName>
</protein>
<accession>A0A9J6F3Y1</accession>
<evidence type="ECO:0000256" key="15">
    <source>
        <dbReference type="SAM" id="MobiDB-lite"/>
    </source>
</evidence>
<evidence type="ECO:0000256" key="2">
    <source>
        <dbReference type="ARBA" id="ARBA00008685"/>
    </source>
</evidence>
<comment type="similarity">
    <text evidence="2">Belongs to the glutamate-gated ion channel (TC 1.A.10.1) family.</text>
</comment>
<sequence length="797" mass="88755">MVKKTVKCSGCGVGLKVDQSVEADGEEADAKCRQCEVEEKMEKMMVAQSELLMRIAELEIALTTEQEKTRAMGERLKSAEKALAKVNRGAAYGENSREPATRTAEKKEQASLKKKNRFSRFNCRKAQLQRSSGVLLKPNHHEAWREFEKVIRNFNASQDAKRLGIEFSAYAAEHEDDLFTVTHELCRQLSSGVTTVLIPTSGLSDASVRSLFANTNVPRITTTAGENCVPENGVATNDSMVDTVANGTIAVDDDATPRPEPLGVSMMPDLTAAVLDFAEACNFRSAVFFYDSEHALATLGGLLQPPEGHRRLAITRMLRVSRDGSSAHAALAAMERADPHGRKLVVLDCDHELAKDIVIRHVRDIYMGRRNYHYVLVRPVVSHRYLEGVTEFAAINITAFRFQNTEELTQAYNYKTTLLIGAYRSLREEPPARNGDLFEDRVRVAPSFGATSKCGRIAYLTREQGRVVDSYLKGVVFDGKTGRVEFNERGCRVNFTVDVIQVNGKNQWLKIGTWSSRGFMSAGRQDRVNSKEDNDYVHRVAVTLAEPFLMRKPRRIEDGRGEYEGFTKDLMDAISRISGIKYAIHVAKTTDLRDSWESMISEILNGETDIAVGNTAVAADRWHDVDMTLPVLSTGLAAVVRRKVLKGVGMRTFIAAFDWRLWAGCGASLATVYVALGVIGLISLRGVVHCCFEPQAATFTDKHAPTSYRGPNAACANFKARSIAGRIVGSFWWVFMVLVFSAYTTELASYLKPKYEIQSWAHLDNTELKHMWVQTTRMYLEVSAFAPVKASSMLFLE</sequence>
<dbReference type="InterPro" id="IPR001828">
    <property type="entry name" value="ANF_lig-bd_rcpt"/>
</dbReference>
<dbReference type="EMBL" id="JABSTU010000001">
    <property type="protein sequence ID" value="KAH8040800.1"/>
    <property type="molecule type" value="Genomic_DNA"/>
</dbReference>
<dbReference type="InterPro" id="IPR015683">
    <property type="entry name" value="Ionotropic_Glu_rcpt"/>
</dbReference>
<dbReference type="Gene3D" id="3.40.50.2300">
    <property type="match status" value="2"/>
</dbReference>
<keyword evidence="11" id="KW-0628">Postsynaptic cell membrane</keyword>
<keyword evidence="20" id="KW-1185">Reference proteome</keyword>
<evidence type="ECO:0000256" key="4">
    <source>
        <dbReference type="ARBA" id="ARBA00022692"/>
    </source>
</evidence>
<reference evidence="19" key="2">
    <citation type="submission" date="2021-09" db="EMBL/GenBank/DDBJ databases">
        <authorList>
            <person name="Jia N."/>
            <person name="Wang J."/>
            <person name="Shi W."/>
            <person name="Du L."/>
            <person name="Sun Y."/>
            <person name="Zhan W."/>
            <person name="Jiang J."/>
            <person name="Wang Q."/>
            <person name="Zhang B."/>
            <person name="Ji P."/>
            <person name="Sakyi L.B."/>
            <person name="Cui X."/>
            <person name="Yuan T."/>
            <person name="Jiang B."/>
            <person name="Yang W."/>
            <person name="Lam T.T.-Y."/>
            <person name="Chang Q."/>
            <person name="Ding S."/>
            <person name="Wang X."/>
            <person name="Zhu J."/>
            <person name="Ruan X."/>
            <person name="Zhao L."/>
            <person name="Wei J."/>
            <person name="Que T."/>
            <person name="Du C."/>
            <person name="Cheng J."/>
            <person name="Dai P."/>
            <person name="Han X."/>
            <person name="Huang E."/>
            <person name="Gao Y."/>
            <person name="Liu J."/>
            <person name="Shao H."/>
            <person name="Ye R."/>
            <person name="Li L."/>
            <person name="Wei W."/>
            <person name="Wang X."/>
            <person name="Wang C."/>
            <person name="Huo Q."/>
            <person name="Li W."/>
            <person name="Guo W."/>
            <person name="Chen H."/>
            <person name="Chen S."/>
            <person name="Zhou L."/>
            <person name="Zhou L."/>
            <person name="Ni X."/>
            <person name="Tian J."/>
            <person name="Zhou Y."/>
            <person name="Sheng Y."/>
            <person name="Liu T."/>
            <person name="Pan Y."/>
            <person name="Xia L."/>
            <person name="Li J."/>
            <person name="Zhao F."/>
            <person name="Cao W."/>
        </authorList>
    </citation>
    <scope>NUCLEOTIDE SEQUENCE</scope>
    <source>
        <strain evidence="19">Rmic-2018</strain>
        <tissue evidence="19">Larvae</tissue>
    </source>
</reference>
<comment type="caution">
    <text evidence="19">The sequence shown here is derived from an EMBL/GenBank/DDBJ whole genome shotgun (WGS) entry which is preliminary data.</text>
</comment>
<feature type="region of interest" description="Disordered" evidence="15">
    <location>
        <begin position="88"/>
        <end position="111"/>
    </location>
</feature>
<dbReference type="AlphaFoldDB" id="A0A9J6F3Y1"/>
<reference evidence="19" key="1">
    <citation type="journal article" date="2020" name="Cell">
        <title>Large-Scale Comparative Analyses of Tick Genomes Elucidate Their Genetic Diversity and Vector Capacities.</title>
        <authorList>
            <consortium name="Tick Genome and Microbiome Consortium (TIGMIC)"/>
            <person name="Jia N."/>
            <person name="Wang J."/>
            <person name="Shi W."/>
            <person name="Du L."/>
            <person name="Sun Y."/>
            <person name="Zhan W."/>
            <person name="Jiang J.F."/>
            <person name="Wang Q."/>
            <person name="Zhang B."/>
            <person name="Ji P."/>
            <person name="Bell-Sakyi L."/>
            <person name="Cui X.M."/>
            <person name="Yuan T.T."/>
            <person name="Jiang B.G."/>
            <person name="Yang W.F."/>
            <person name="Lam T.T."/>
            <person name="Chang Q.C."/>
            <person name="Ding S.J."/>
            <person name="Wang X.J."/>
            <person name="Zhu J.G."/>
            <person name="Ruan X.D."/>
            <person name="Zhao L."/>
            <person name="Wei J.T."/>
            <person name="Ye R.Z."/>
            <person name="Que T.C."/>
            <person name="Du C.H."/>
            <person name="Zhou Y.H."/>
            <person name="Cheng J.X."/>
            <person name="Dai P.F."/>
            <person name="Guo W.B."/>
            <person name="Han X.H."/>
            <person name="Huang E.J."/>
            <person name="Li L.F."/>
            <person name="Wei W."/>
            <person name="Gao Y.C."/>
            <person name="Liu J.Z."/>
            <person name="Shao H.Z."/>
            <person name="Wang X."/>
            <person name="Wang C.C."/>
            <person name="Yang T.C."/>
            <person name="Huo Q.B."/>
            <person name="Li W."/>
            <person name="Chen H.Y."/>
            <person name="Chen S.E."/>
            <person name="Zhou L.G."/>
            <person name="Ni X.B."/>
            <person name="Tian J.H."/>
            <person name="Sheng Y."/>
            <person name="Liu T."/>
            <person name="Pan Y.S."/>
            <person name="Xia L.Y."/>
            <person name="Li J."/>
            <person name="Zhao F."/>
            <person name="Cao W.C."/>
        </authorList>
    </citation>
    <scope>NUCLEOTIDE SEQUENCE</scope>
    <source>
        <strain evidence="19">Rmic-2018</strain>
    </source>
</reference>
<keyword evidence="6" id="KW-0770">Synapse</keyword>
<evidence type="ECO:0000256" key="16">
    <source>
        <dbReference type="SAM" id="Phobius"/>
    </source>
</evidence>
<evidence type="ECO:0000256" key="3">
    <source>
        <dbReference type="ARBA" id="ARBA00022448"/>
    </source>
</evidence>
<feature type="domain" description="Ionotropic glutamate receptor L-glutamate and glycine-binding" evidence="18">
    <location>
        <begin position="547"/>
        <end position="605"/>
    </location>
</feature>
<gene>
    <name evidence="19" type="ORF">HPB51_012970</name>
</gene>
<dbReference type="Gene3D" id="1.10.287.70">
    <property type="match status" value="1"/>
</dbReference>
<evidence type="ECO:0000256" key="9">
    <source>
        <dbReference type="ARBA" id="ARBA00023170"/>
    </source>
</evidence>
<feature type="domain" description="Ionotropic glutamate receptor C-terminal" evidence="17">
    <location>
        <begin position="539"/>
        <end position="770"/>
    </location>
</feature>
<keyword evidence="9" id="KW-0675">Receptor</keyword>
<dbReference type="Pfam" id="PF10613">
    <property type="entry name" value="Lig_chan-Glu_bd"/>
    <property type="match status" value="1"/>
</dbReference>
<keyword evidence="3" id="KW-0813">Transport</keyword>
<evidence type="ECO:0000313" key="20">
    <source>
        <dbReference type="Proteomes" id="UP000821866"/>
    </source>
</evidence>
<keyword evidence="4 16" id="KW-0812">Transmembrane</keyword>
<evidence type="ECO:0000256" key="10">
    <source>
        <dbReference type="ARBA" id="ARBA00023180"/>
    </source>
</evidence>
<dbReference type="SMART" id="SM00918">
    <property type="entry name" value="Lig_chan-Glu_bd"/>
    <property type="match status" value="1"/>
</dbReference>
<dbReference type="SUPFAM" id="SSF53822">
    <property type="entry name" value="Periplasmic binding protein-like I"/>
    <property type="match status" value="1"/>
</dbReference>
<dbReference type="GO" id="GO:0015276">
    <property type="term" value="F:ligand-gated monoatomic ion channel activity"/>
    <property type="evidence" value="ECO:0007669"/>
    <property type="project" value="InterPro"/>
</dbReference>
<dbReference type="InterPro" id="IPR028082">
    <property type="entry name" value="Peripla_BP_I"/>
</dbReference>
<keyword evidence="5 16" id="KW-1133">Transmembrane helix</keyword>
<dbReference type="VEuPathDB" id="VectorBase:LOC119178042"/>
<keyword evidence="10" id="KW-0325">Glycoprotein</keyword>
<evidence type="ECO:0000256" key="8">
    <source>
        <dbReference type="ARBA" id="ARBA00023136"/>
    </source>
</evidence>
<name>A0A9J6F3Y1_RHIMP</name>
<dbReference type="Proteomes" id="UP000821866">
    <property type="component" value="Chromosome 1"/>
</dbReference>